<keyword evidence="2" id="KW-1185">Reference proteome</keyword>
<protein>
    <submittedName>
        <fullName evidence="1">Uncharacterized protein</fullName>
    </submittedName>
</protein>
<dbReference type="Proteomes" id="UP001162992">
    <property type="component" value="Chromosome 20"/>
</dbReference>
<dbReference type="EMBL" id="CM055111">
    <property type="protein sequence ID" value="KAJ7518738.1"/>
    <property type="molecule type" value="Genomic_DNA"/>
</dbReference>
<evidence type="ECO:0000313" key="2">
    <source>
        <dbReference type="Proteomes" id="UP001162992"/>
    </source>
</evidence>
<accession>A0ACC2AME9</accession>
<reference evidence="2" key="1">
    <citation type="journal article" date="2024" name="Proc. Natl. Acad. Sci. U.S.A.">
        <title>Extraordinary preservation of gene collinearity over three hundred million years revealed in homosporous lycophytes.</title>
        <authorList>
            <person name="Li C."/>
            <person name="Wickell D."/>
            <person name="Kuo L.Y."/>
            <person name="Chen X."/>
            <person name="Nie B."/>
            <person name="Liao X."/>
            <person name="Peng D."/>
            <person name="Ji J."/>
            <person name="Jenkins J."/>
            <person name="Williams M."/>
            <person name="Shu S."/>
            <person name="Plott C."/>
            <person name="Barry K."/>
            <person name="Rajasekar S."/>
            <person name="Grimwood J."/>
            <person name="Han X."/>
            <person name="Sun S."/>
            <person name="Hou Z."/>
            <person name="He W."/>
            <person name="Dai G."/>
            <person name="Sun C."/>
            <person name="Schmutz J."/>
            <person name="Leebens-Mack J.H."/>
            <person name="Li F.W."/>
            <person name="Wang L."/>
        </authorList>
    </citation>
    <scope>NUCLEOTIDE SEQUENCE [LARGE SCALE GENOMIC DNA]</scope>
    <source>
        <strain evidence="2">cv. PW_Plant_1</strain>
    </source>
</reference>
<evidence type="ECO:0000313" key="1">
    <source>
        <dbReference type="EMBL" id="KAJ7518738.1"/>
    </source>
</evidence>
<comment type="caution">
    <text evidence="1">The sequence shown here is derived from an EMBL/GenBank/DDBJ whole genome shotgun (WGS) entry which is preliminary data.</text>
</comment>
<name>A0ACC2AME9_DIPCM</name>
<sequence length="209" mass="24450">MSKETLELHWGKHHRGYVDKLNKQIANTDFERYNLEDLINVSYNNGNPQPIFNNAAQVWNHDFFWDTLRPHGGKEPSGQVLDRITKQFGSYDAFVEDFKHAATTLFGSGWVWLSLKKDTELVVEKSLNAINPLVWDHIPLLSLDIWEHAYYLDFQNERGAYINMFFDNLINWEAVENRLNRAKGFIGLGDIIIPSVESIQEREKRSYYV</sequence>
<organism evidence="1 2">
    <name type="scientific">Diphasiastrum complanatum</name>
    <name type="common">Issler's clubmoss</name>
    <name type="synonym">Lycopodium complanatum</name>
    <dbReference type="NCBI Taxonomy" id="34168"/>
    <lineage>
        <taxon>Eukaryota</taxon>
        <taxon>Viridiplantae</taxon>
        <taxon>Streptophyta</taxon>
        <taxon>Embryophyta</taxon>
        <taxon>Tracheophyta</taxon>
        <taxon>Lycopodiopsida</taxon>
        <taxon>Lycopodiales</taxon>
        <taxon>Lycopodiaceae</taxon>
        <taxon>Lycopodioideae</taxon>
        <taxon>Diphasiastrum</taxon>
    </lineage>
</organism>
<gene>
    <name evidence="1" type="ORF">O6H91_20G005900</name>
</gene>
<proteinExistence type="predicted"/>